<dbReference type="GO" id="GO:0008270">
    <property type="term" value="F:zinc ion binding"/>
    <property type="evidence" value="ECO:0007669"/>
    <property type="project" value="InterPro"/>
</dbReference>
<dbReference type="Pfam" id="PF13041">
    <property type="entry name" value="PPR_2"/>
    <property type="match status" value="1"/>
</dbReference>
<feature type="domain" description="DYW" evidence="4">
    <location>
        <begin position="256"/>
        <end position="305"/>
    </location>
</feature>
<dbReference type="EMBL" id="VEPZ02000738">
    <property type="protein sequence ID" value="KAE8720333.1"/>
    <property type="molecule type" value="Genomic_DNA"/>
</dbReference>
<dbReference type="GO" id="GO:0016829">
    <property type="term" value="F:lyase activity"/>
    <property type="evidence" value="ECO:0007669"/>
    <property type="project" value="UniProtKB-KW"/>
</dbReference>
<gene>
    <name evidence="5" type="ORF">F3Y22_tig00020346pilonHSYRG00001</name>
</gene>
<keyword evidence="5" id="KW-0456">Lyase</keyword>
<dbReference type="GO" id="GO:0003723">
    <property type="term" value="F:RNA binding"/>
    <property type="evidence" value="ECO:0007669"/>
    <property type="project" value="InterPro"/>
</dbReference>
<dbReference type="PANTHER" id="PTHR47926">
    <property type="entry name" value="PENTATRICOPEPTIDE REPEAT-CONTAINING PROTEIN"/>
    <property type="match status" value="1"/>
</dbReference>
<dbReference type="PANTHER" id="PTHR47926:SF481">
    <property type="entry name" value="TETRATRICOPEPTIDE-LIKE HELICAL DOMAIN SUPERFAMILY"/>
    <property type="match status" value="1"/>
</dbReference>
<dbReference type="Pfam" id="PF20431">
    <property type="entry name" value="E_motif"/>
    <property type="match status" value="1"/>
</dbReference>
<accession>A0A6A3BUC3</accession>
<evidence type="ECO:0000259" key="4">
    <source>
        <dbReference type="Pfam" id="PF14432"/>
    </source>
</evidence>
<feature type="repeat" description="PPR" evidence="3">
    <location>
        <begin position="78"/>
        <end position="112"/>
    </location>
</feature>
<name>A0A6A3BUC3_HIBSY</name>
<dbReference type="FunFam" id="1.25.40.10:FF:000158">
    <property type="entry name" value="pentatricopeptide repeat-containing protein At2g33680"/>
    <property type="match status" value="1"/>
</dbReference>
<keyword evidence="2" id="KW-0677">Repeat</keyword>
<evidence type="ECO:0000256" key="2">
    <source>
        <dbReference type="ARBA" id="ARBA00022737"/>
    </source>
</evidence>
<dbReference type="AlphaFoldDB" id="A0A6A3BUC3"/>
<evidence type="ECO:0000256" key="3">
    <source>
        <dbReference type="PROSITE-ProRule" id="PRU00708"/>
    </source>
</evidence>
<proteinExistence type="inferred from homology"/>
<comment type="caution">
    <text evidence="5">The sequence shown here is derived from an EMBL/GenBank/DDBJ whole genome shotgun (WGS) entry which is preliminary data.</text>
</comment>
<comment type="similarity">
    <text evidence="1">Belongs to the PPR family. PCMP-H subfamily.</text>
</comment>
<sequence length="305" mass="33783">MLPFGIPPLLSLLESCKSVKQAFQVYAQIILNGFQHHVFPISRLISFFAFLGSEDGTKLGALSLGERLRSSIPKGLKTVSLFNLMISGLAQHGLGESALPVFGEMESIRLKPDSVTFVAVLSACSHSGLIKVGKELFRSMSYVYGIKPHKEHYGCKVDLLGRDGCLDEAYDLIQKPDHGAHYILLSNMLANTNKWERAKGVRKVMEDRGIQKPPGWSYIEFRGTTCRFLASDKSHLQDKGVESMLQDMAIRLKSAGYVPNTAQVVFDIDEEEKETVVSYHSEKLPLAFGLVNSGTGETTRIMKNL</sequence>
<evidence type="ECO:0000256" key="1">
    <source>
        <dbReference type="ARBA" id="ARBA00006643"/>
    </source>
</evidence>
<dbReference type="Gene3D" id="1.25.40.10">
    <property type="entry name" value="Tetratricopeptide repeat domain"/>
    <property type="match status" value="1"/>
</dbReference>
<dbReference type="InterPro" id="IPR032867">
    <property type="entry name" value="DYW_dom"/>
</dbReference>
<dbReference type="PROSITE" id="PS51375">
    <property type="entry name" value="PPR"/>
    <property type="match status" value="1"/>
</dbReference>
<organism evidence="5">
    <name type="scientific">Hibiscus syriacus</name>
    <name type="common">Rose of Sharon</name>
    <dbReference type="NCBI Taxonomy" id="106335"/>
    <lineage>
        <taxon>Eukaryota</taxon>
        <taxon>Viridiplantae</taxon>
        <taxon>Streptophyta</taxon>
        <taxon>Embryophyta</taxon>
        <taxon>Tracheophyta</taxon>
        <taxon>Spermatophyta</taxon>
        <taxon>Magnoliopsida</taxon>
        <taxon>eudicotyledons</taxon>
        <taxon>Gunneridae</taxon>
        <taxon>Pentapetalae</taxon>
        <taxon>rosids</taxon>
        <taxon>malvids</taxon>
        <taxon>Malvales</taxon>
        <taxon>Malvaceae</taxon>
        <taxon>Malvoideae</taxon>
        <taxon>Hibiscus</taxon>
    </lineage>
</organism>
<dbReference type="InterPro" id="IPR046960">
    <property type="entry name" value="PPR_At4g14850-like_plant"/>
</dbReference>
<reference evidence="5" key="1">
    <citation type="submission" date="2019-09" db="EMBL/GenBank/DDBJ databases">
        <title>Draft genome information of white flower Hibiscus syriacus.</title>
        <authorList>
            <person name="Kim Y.-M."/>
        </authorList>
    </citation>
    <scope>NUCLEOTIDE SEQUENCE [LARGE SCALE GENOMIC DNA]</scope>
    <source>
        <strain evidence="5">YM2019G1</strain>
        <tissue evidence="5">Leaf</tissue>
    </source>
</reference>
<dbReference type="GO" id="GO:0099402">
    <property type="term" value="P:plant organ development"/>
    <property type="evidence" value="ECO:0007669"/>
    <property type="project" value="UniProtKB-ARBA"/>
</dbReference>
<dbReference type="InterPro" id="IPR046848">
    <property type="entry name" value="E_motif"/>
</dbReference>
<dbReference type="GO" id="GO:0009451">
    <property type="term" value="P:RNA modification"/>
    <property type="evidence" value="ECO:0007669"/>
    <property type="project" value="InterPro"/>
</dbReference>
<evidence type="ECO:0000313" key="5">
    <source>
        <dbReference type="EMBL" id="KAE8720333.1"/>
    </source>
</evidence>
<dbReference type="InterPro" id="IPR002885">
    <property type="entry name" value="PPR_rpt"/>
</dbReference>
<dbReference type="Pfam" id="PF14432">
    <property type="entry name" value="DYW_deaminase"/>
    <property type="match status" value="1"/>
</dbReference>
<dbReference type="InterPro" id="IPR011990">
    <property type="entry name" value="TPR-like_helical_dom_sf"/>
</dbReference>
<protein>
    <submittedName>
        <fullName evidence="5">Putative pectate lyase 12-like</fullName>
    </submittedName>
</protein>